<dbReference type="PANTHER" id="PTHR34223">
    <property type="entry name" value="OS11G0201299 PROTEIN"/>
    <property type="match status" value="1"/>
</dbReference>
<evidence type="ECO:0000313" key="2">
    <source>
        <dbReference type="Proteomes" id="UP000694864"/>
    </source>
</evidence>
<sequence length="477" mass="54505">MGWFALSTLKNFRFHRRSKPTNRASLSSDARDKQTLVDTVDRISELPDDVLAMILSGVTTKDVVKTSVLSKRWKNVWKEVPYLSFDMRKITVTNMEHPIAHSACVAKTITKVINNHNVHLEACTIKHDDYQCHNGVLETWIRLLTLQKHTRALSLINHDADARGVNPLPLSPKIFSHPDLETLWLCLYDLNTAAPFKRCRNLMILKLDKISTEVDVLNKVIASCPSLKVLVLDVMWDNGRACLKIRNNNLKLLHLACSNVDRIEVHAPLLDIFSLDYHFDGQCILVINAPRLLFTTKYGSDRGRVQTMVYNISCKAREIENIGDKFLVHKAGNFYQQHEYMAVAVDVMNWKEVEMLRNVLVAWNGIKKGFFILFKDKSVSKEEGESSFGGTQEEKWVENVFRNVDFSVECVWMFKFSGSNKRQFAIASRFITQGTVTEKMMFLTSSVPEKVKLDTEAAVAKLMELPKGNENLDIGYF</sequence>
<dbReference type="InterPro" id="IPR053197">
    <property type="entry name" value="F-box_SCFL_complex_component"/>
</dbReference>
<evidence type="ECO:0000259" key="1">
    <source>
        <dbReference type="PROSITE" id="PS50181"/>
    </source>
</evidence>
<keyword evidence="2" id="KW-1185">Reference proteome</keyword>
<dbReference type="PANTHER" id="PTHR34223:SF51">
    <property type="entry name" value="OS06G0556300 PROTEIN"/>
    <property type="match status" value="1"/>
</dbReference>
<dbReference type="InterPro" id="IPR036047">
    <property type="entry name" value="F-box-like_dom_sf"/>
</dbReference>
<dbReference type="Proteomes" id="UP000694864">
    <property type="component" value="Chromosome 5"/>
</dbReference>
<dbReference type="CDD" id="cd22160">
    <property type="entry name" value="F-box_AtFBL13-like"/>
    <property type="match status" value="1"/>
</dbReference>
<dbReference type="SUPFAM" id="SSF81383">
    <property type="entry name" value="F-box domain"/>
    <property type="match status" value="1"/>
</dbReference>
<accession>A0ABM0ZC62</accession>
<dbReference type="Pfam" id="PF00646">
    <property type="entry name" value="F-box"/>
    <property type="match status" value="1"/>
</dbReference>
<feature type="domain" description="F-box" evidence="1">
    <location>
        <begin position="40"/>
        <end position="90"/>
    </location>
</feature>
<dbReference type="Gene3D" id="1.20.1280.50">
    <property type="match status" value="1"/>
</dbReference>
<organism evidence="2 3">
    <name type="scientific">Camelina sativa</name>
    <name type="common">False flax</name>
    <name type="synonym">Myagrum sativum</name>
    <dbReference type="NCBI Taxonomy" id="90675"/>
    <lineage>
        <taxon>Eukaryota</taxon>
        <taxon>Viridiplantae</taxon>
        <taxon>Streptophyta</taxon>
        <taxon>Embryophyta</taxon>
        <taxon>Tracheophyta</taxon>
        <taxon>Spermatophyta</taxon>
        <taxon>Magnoliopsida</taxon>
        <taxon>eudicotyledons</taxon>
        <taxon>Gunneridae</taxon>
        <taxon>Pentapetalae</taxon>
        <taxon>rosids</taxon>
        <taxon>malvids</taxon>
        <taxon>Brassicales</taxon>
        <taxon>Brassicaceae</taxon>
        <taxon>Camelineae</taxon>
        <taxon>Camelina</taxon>
    </lineage>
</organism>
<dbReference type="PROSITE" id="PS50181">
    <property type="entry name" value="FBOX"/>
    <property type="match status" value="1"/>
</dbReference>
<evidence type="ECO:0000313" key="3">
    <source>
        <dbReference type="RefSeq" id="XP_010513636.1"/>
    </source>
</evidence>
<reference evidence="2" key="1">
    <citation type="journal article" date="2014" name="Nat. Commun.">
        <title>The emerging biofuel crop Camelina sativa retains a highly undifferentiated hexaploid genome structure.</title>
        <authorList>
            <person name="Kagale S."/>
            <person name="Koh C."/>
            <person name="Nixon J."/>
            <person name="Bollina V."/>
            <person name="Clarke W.E."/>
            <person name="Tuteja R."/>
            <person name="Spillane C."/>
            <person name="Robinson S.J."/>
            <person name="Links M.G."/>
            <person name="Clarke C."/>
            <person name="Higgins E.E."/>
            <person name="Huebert T."/>
            <person name="Sharpe A.G."/>
            <person name="Parkin I.A."/>
        </authorList>
    </citation>
    <scope>NUCLEOTIDE SEQUENCE [LARGE SCALE GENOMIC DNA]</scope>
    <source>
        <strain evidence="2">cv. DH55</strain>
    </source>
</reference>
<name>A0ABM0ZC62_CAMSA</name>
<reference evidence="3" key="2">
    <citation type="submission" date="2025-08" db="UniProtKB">
        <authorList>
            <consortium name="RefSeq"/>
        </authorList>
    </citation>
    <scope>IDENTIFICATION</scope>
    <source>
        <tissue evidence="3">Leaf</tissue>
    </source>
</reference>
<gene>
    <name evidence="3" type="primary">LOC104789672</name>
</gene>
<dbReference type="InterPro" id="IPR001810">
    <property type="entry name" value="F-box_dom"/>
</dbReference>
<protein>
    <submittedName>
        <fullName evidence="3">F-box protein At1g67390</fullName>
    </submittedName>
</protein>
<proteinExistence type="predicted"/>
<dbReference type="GeneID" id="104789672"/>
<dbReference type="InterPro" id="IPR053781">
    <property type="entry name" value="F-box_AtFBL13-like"/>
</dbReference>
<dbReference type="InterPro" id="IPR055411">
    <property type="entry name" value="LRR_FXL15/At3g58940/PEG3-like"/>
</dbReference>
<dbReference type="RefSeq" id="XP_010513636.1">
    <property type="nucleotide sequence ID" value="XM_010515334.1"/>
</dbReference>
<dbReference type="SMART" id="SM00256">
    <property type="entry name" value="FBOX"/>
    <property type="match status" value="1"/>
</dbReference>
<dbReference type="Pfam" id="PF24758">
    <property type="entry name" value="LRR_At5g56370"/>
    <property type="match status" value="1"/>
</dbReference>